<proteinExistence type="predicted"/>
<dbReference type="EMBL" id="JAHQIW010007462">
    <property type="protein sequence ID" value="KAJ1374484.1"/>
    <property type="molecule type" value="Genomic_DNA"/>
</dbReference>
<accession>A0AAD5RDX2</accession>
<sequence>MELTSEQIRLLMMYEWLLDSNATLASERINLARAKTQLAKYGIRVVPVKVLEVEGSTLNITSVLVQV</sequence>
<name>A0AAD5RDX2_PARTN</name>
<reference evidence="1" key="1">
    <citation type="submission" date="2021-06" db="EMBL/GenBank/DDBJ databases">
        <title>Parelaphostrongylus tenuis whole genome reference sequence.</title>
        <authorList>
            <person name="Garwood T.J."/>
            <person name="Larsen P.A."/>
            <person name="Fountain-Jones N.M."/>
            <person name="Garbe J.R."/>
            <person name="Macchietto M.G."/>
            <person name="Kania S.A."/>
            <person name="Gerhold R.W."/>
            <person name="Richards J.E."/>
            <person name="Wolf T.M."/>
        </authorList>
    </citation>
    <scope>NUCLEOTIDE SEQUENCE</scope>
    <source>
        <strain evidence="1">MNPRO001-30</strain>
        <tissue evidence="1">Meninges</tissue>
    </source>
</reference>
<protein>
    <submittedName>
        <fullName evidence="1">Uncharacterized protein</fullName>
    </submittedName>
</protein>
<organism evidence="1 2">
    <name type="scientific">Parelaphostrongylus tenuis</name>
    <name type="common">Meningeal worm</name>
    <dbReference type="NCBI Taxonomy" id="148309"/>
    <lineage>
        <taxon>Eukaryota</taxon>
        <taxon>Metazoa</taxon>
        <taxon>Ecdysozoa</taxon>
        <taxon>Nematoda</taxon>
        <taxon>Chromadorea</taxon>
        <taxon>Rhabditida</taxon>
        <taxon>Rhabditina</taxon>
        <taxon>Rhabditomorpha</taxon>
        <taxon>Strongyloidea</taxon>
        <taxon>Metastrongylidae</taxon>
        <taxon>Parelaphostrongylus</taxon>
    </lineage>
</organism>
<keyword evidence="2" id="KW-1185">Reference proteome</keyword>
<dbReference type="AlphaFoldDB" id="A0AAD5RDX2"/>
<gene>
    <name evidence="1" type="ORF">KIN20_037180</name>
</gene>
<evidence type="ECO:0000313" key="1">
    <source>
        <dbReference type="EMBL" id="KAJ1374484.1"/>
    </source>
</evidence>
<evidence type="ECO:0000313" key="2">
    <source>
        <dbReference type="Proteomes" id="UP001196413"/>
    </source>
</evidence>
<comment type="caution">
    <text evidence="1">The sequence shown here is derived from an EMBL/GenBank/DDBJ whole genome shotgun (WGS) entry which is preliminary data.</text>
</comment>
<dbReference type="Proteomes" id="UP001196413">
    <property type="component" value="Unassembled WGS sequence"/>
</dbReference>